<dbReference type="Proteomes" id="UP001163828">
    <property type="component" value="Unassembled WGS sequence"/>
</dbReference>
<protein>
    <recommendedName>
        <fullName evidence="3">CCHC-type domain-containing protein</fullName>
    </recommendedName>
</protein>
<comment type="caution">
    <text evidence="4">The sequence shown here is derived from an EMBL/GenBank/DDBJ whole genome shotgun (WGS) entry which is preliminary data.</text>
</comment>
<feature type="domain" description="CCHC-type" evidence="3">
    <location>
        <begin position="74"/>
        <end position="88"/>
    </location>
</feature>
<dbReference type="InterPro" id="IPR036875">
    <property type="entry name" value="Znf_CCHC_sf"/>
</dbReference>
<keyword evidence="2" id="KW-0479">Metal-binding</keyword>
<dbReference type="EMBL" id="MU790751">
    <property type="protein sequence ID" value="KAJ3993646.1"/>
    <property type="molecule type" value="Genomic_DNA"/>
</dbReference>
<keyword evidence="5" id="KW-1185">Reference proteome</keyword>
<accession>A0ABQ8Q592</accession>
<feature type="non-terminal residue" evidence="4">
    <location>
        <position position="168"/>
    </location>
</feature>
<name>A0ABQ8Q592_9AGAR</name>
<evidence type="ECO:0000256" key="1">
    <source>
        <dbReference type="ARBA" id="ARBA00022664"/>
    </source>
</evidence>
<keyword evidence="2" id="KW-0862">Zinc</keyword>
<sequence>MQNINANLSIFATSTAVIQQITFQYSRSVNRPDAVIPGERLSQVNSVSTFASRLETLENHILSSANAVRSPEKKCRNCQRSGHVAEECFRKGGGKEGQYPSWWRGKRENQGETPASSTANATTLPEVGQLTQHYGLTVTSTEGDGGEIFADTGASDHFFRNRGDFVTY</sequence>
<proteinExistence type="predicted"/>
<dbReference type="InterPro" id="IPR001878">
    <property type="entry name" value="Znf_CCHC"/>
</dbReference>
<gene>
    <name evidence="4" type="ORF">F5050DRAFT_1577196</name>
</gene>
<evidence type="ECO:0000259" key="3">
    <source>
        <dbReference type="PROSITE" id="PS50158"/>
    </source>
</evidence>
<evidence type="ECO:0000256" key="2">
    <source>
        <dbReference type="PROSITE-ProRule" id="PRU00047"/>
    </source>
</evidence>
<evidence type="ECO:0000313" key="5">
    <source>
        <dbReference type="Proteomes" id="UP001163828"/>
    </source>
</evidence>
<dbReference type="PROSITE" id="PS50158">
    <property type="entry name" value="ZF_CCHC"/>
    <property type="match status" value="1"/>
</dbReference>
<keyword evidence="1" id="KW-0507">mRNA processing</keyword>
<dbReference type="SUPFAM" id="SSF57756">
    <property type="entry name" value="Retrovirus zinc finger-like domains"/>
    <property type="match status" value="1"/>
</dbReference>
<organism evidence="4 5">
    <name type="scientific">Lentinula boryana</name>
    <dbReference type="NCBI Taxonomy" id="40481"/>
    <lineage>
        <taxon>Eukaryota</taxon>
        <taxon>Fungi</taxon>
        <taxon>Dikarya</taxon>
        <taxon>Basidiomycota</taxon>
        <taxon>Agaricomycotina</taxon>
        <taxon>Agaricomycetes</taxon>
        <taxon>Agaricomycetidae</taxon>
        <taxon>Agaricales</taxon>
        <taxon>Marasmiineae</taxon>
        <taxon>Omphalotaceae</taxon>
        <taxon>Lentinula</taxon>
    </lineage>
</organism>
<evidence type="ECO:0000313" key="4">
    <source>
        <dbReference type="EMBL" id="KAJ3993646.1"/>
    </source>
</evidence>
<dbReference type="Pfam" id="PF00098">
    <property type="entry name" value="zf-CCHC"/>
    <property type="match status" value="1"/>
</dbReference>
<keyword evidence="2" id="KW-0863">Zinc-finger</keyword>
<reference evidence="4" key="1">
    <citation type="submission" date="2022-08" db="EMBL/GenBank/DDBJ databases">
        <authorList>
            <consortium name="DOE Joint Genome Institute"/>
            <person name="Min B."/>
            <person name="Riley R."/>
            <person name="Sierra-Patev S."/>
            <person name="Naranjo-Ortiz M."/>
            <person name="Looney B."/>
            <person name="Konkel Z."/>
            <person name="Slot J.C."/>
            <person name="Sakamoto Y."/>
            <person name="Steenwyk J.L."/>
            <person name="Rokas A."/>
            <person name="Carro J."/>
            <person name="Camarero S."/>
            <person name="Ferreira P."/>
            <person name="Molpeceres G."/>
            <person name="Ruiz-Duenas F.J."/>
            <person name="Serrano A."/>
            <person name="Henrissat B."/>
            <person name="Drula E."/>
            <person name="Hughes K.W."/>
            <person name="Mata J.L."/>
            <person name="Ishikawa N.K."/>
            <person name="Vargas-Isla R."/>
            <person name="Ushijima S."/>
            <person name="Smith C.A."/>
            <person name="Ahrendt S."/>
            <person name="Andreopoulos W."/>
            <person name="He G."/>
            <person name="Labutti K."/>
            <person name="Lipzen A."/>
            <person name="Ng V."/>
            <person name="Sandor L."/>
            <person name="Barry K."/>
            <person name="Martinez A.T."/>
            <person name="Xiao Y."/>
            <person name="Gibbons J.G."/>
            <person name="Terashima K."/>
            <person name="Hibbett D.S."/>
            <person name="Grigoriev I.V."/>
        </authorList>
    </citation>
    <scope>NUCLEOTIDE SEQUENCE</scope>
    <source>
        <strain evidence="4">TFB10827</strain>
    </source>
</reference>